<keyword evidence="2 4" id="KW-0378">Hydrolase</keyword>
<dbReference type="NCBIfam" id="NF006769">
    <property type="entry name" value="PRK09290.1-3"/>
    <property type="match status" value="1"/>
</dbReference>
<dbReference type="EMBL" id="JBDZDV010000002">
    <property type="protein sequence ID" value="MET3110728.1"/>
    <property type="molecule type" value="Genomic_DNA"/>
</dbReference>
<dbReference type="Gene3D" id="3.30.70.360">
    <property type="match status" value="1"/>
</dbReference>
<dbReference type="NCBIfam" id="NF006771">
    <property type="entry name" value="PRK09290.1-5"/>
    <property type="match status" value="1"/>
</dbReference>
<dbReference type="SUPFAM" id="SSF53187">
    <property type="entry name" value="Zn-dependent exopeptidases"/>
    <property type="match status" value="1"/>
</dbReference>
<dbReference type="InterPro" id="IPR010158">
    <property type="entry name" value="Amidase_Cbmase"/>
</dbReference>
<keyword evidence="5" id="KW-1185">Reference proteome</keyword>
<accession>A0ABV2E8I3</accession>
<evidence type="ECO:0000259" key="3">
    <source>
        <dbReference type="Pfam" id="PF07687"/>
    </source>
</evidence>
<comment type="caution">
    <text evidence="4">The sequence shown here is derived from an EMBL/GenBank/DDBJ whole genome shotgun (WGS) entry which is preliminary data.</text>
</comment>
<dbReference type="PANTHER" id="PTHR32494">
    <property type="entry name" value="ALLANTOATE DEIMINASE-RELATED"/>
    <property type="match status" value="1"/>
</dbReference>
<dbReference type="Proteomes" id="UP001549019">
    <property type="component" value="Unassembled WGS sequence"/>
</dbReference>
<dbReference type="GO" id="GO:0050538">
    <property type="term" value="F:N-carbamoyl-L-amino-acid hydrolase activity"/>
    <property type="evidence" value="ECO:0007669"/>
    <property type="project" value="UniProtKB-EC"/>
</dbReference>
<protein>
    <submittedName>
        <fullName evidence="4">N-carbamoyl-L-amino-acid hydrolase</fullName>
        <ecNumber evidence="4">3.5.1.87</ecNumber>
    </submittedName>
</protein>
<gene>
    <name evidence="4" type="ORF">ABHD89_001130</name>
</gene>
<dbReference type="SUPFAM" id="SSF55031">
    <property type="entry name" value="Bacterial exopeptidase dimerisation domain"/>
    <property type="match status" value="1"/>
</dbReference>
<feature type="domain" description="Peptidase M20 dimerisation" evidence="3">
    <location>
        <begin position="212"/>
        <end position="311"/>
    </location>
</feature>
<proteinExistence type="inferred from homology"/>
<dbReference type="Pfam" id="PF01546">
    <property type="entry name" value="Peptidase_M20"/>
    <property type="match status" value="1"/>
</dbReference>
<dbReference type="InterPro" id="IPR011650">
    <property type="entry name" value="Peptidase_M20_dimer"/>
</dbReference>
<dbReference type="EC" id="3.5.1.87" evidence="4"/>
<evidence type="ECO:0000256" key="1">
    <source>
        <dbReference type="ARBA" id="ARBA00006153"/>
    </source>
</evidence>
<dbReference type="PANTHER" id="PTHR32494:SF5">
    <property type="entry name" value="ALLANTOATE AMIDOHYDROLASE"/>
    <property type="match status" value="1"/>
</dbReference>
<dbReference type="RefSeq" id="WP_230821601.1">
    <property type="nucleotide sequence ID" value="NZ_JAJNCU010000003.1"/>
</dbReference>
<dbReference type="NCBIfam" id="TIGR01879">
    <property type="entry name" value="hydantase"/>
    <property type="match status" value="1"/>
</dbReference>
<dbReference type="Gene3D" id="3.40.630.10">
    <property type="entry name" value="Zn peptidases"/>
    <property type="match status" value="1"/>
</dbReference>
<organism evidence="4 5">
    <name type="scientific">Salinicoccus halitifaciens</name>
    <dbReference type="NCBI Taxonomy" id="1073415"/>
    <lineage>
        <taxon>Bacteria</taxon>
        <taxon>Bacillati</taxon>
        <taxon>Bacillota</taxon>
        <taxon>Bacilli</taxon>
        <taxon>Bacillales</taxon>
        <taxon>Staphylococcaceae</taxon>
        <taxon>Salinicoccus</taxon>
    </lineage>
</organism>
<comment type="similarity">
    <text evidence="1">Belongs to the peptidase M20 family.</text>
</comment>
<evidence type="ECO:0000313" key="4">
    <source>
        <dbReference type="EMBL" id="MET3110728.1"/>
    </source>
</evidence>
<evidence type="ECO:0000256" key="2">
    <source>
        <dbReference type="ARBA" id="ARBA00022801"/>
    </source>
</evidence>
<dbReference type="CDD" id="cd03884">
    <property type="entry name" value="M20_bAS"/>
    <property type="match status" value="1"/>
</dbReference>
<sequence>MEDINKELEIDFNRFLANLNNSSEIGKVYETGLNRLALTDEDKKMRDVFTEYLRNLGLSVRVDDVGNIYGRKEGEENLAPVVVGSHLDTQPNGGRYDGIAGVLLGLEVIETLLENGIKTKRPIEVVNFTNEEGARFSPPMMASGVLSGEFTRDYVYSTKDKDGLSFGDELERIGYKGRKENRLAEIHSYVEAHIEQGPILADENLDVGIVTGIQGTSWFEIAVEGDSNHAGTTPMEVRRDPMLAVAEIIHRLEGLAKEKAVKLTIGKFLAEPNVPNVIPKKVKYTVDVRADENYLREEFIEAMKETVEAVSHDRAVNAEIHELWESPTVKFDEEIIKLITDNSNASGYKSRKIISGAGHDARYINDIAPAAMIFMPSEAGISHDIKEHTEEKYLNICGNLLLKVILELANK</sequence>
<name>A0ABV2E8I3_9STAP</name>
<dbReference type="InterPro" id="IPR002933">
    <property type="entry name" value="Peptidase_M20"/>
</dbReference>
<evidence type="ECO:0000313" key="5">
    <source>
        <dbReference type="Proteomes" id="UP001549019"/>
    </source>
</evidence>
<dbReference type="PIRSF" id="PIRSF001235">
    <property type="entry name" value="Amidase_carbamoylase"/>
    <property type="match status" value="1"/>
</dbReference>
<reference evidence="4 5" key="1">
    <citation type="submission" date="2024-05" db="EMBL/GenBank/DDBJ databases">
        <title>Genomic Encyclopedia of Type Strains, Phase IV (KMG-IV): sequencing the most valuable type-strain genomes for metagenomic binning, comparative biology and taxonomic classification.</title>
        <authorList>
            <person name="Goeker M."/>
        </authorList>
    </citation>
    <scope>NUCLEOTIDE SEQUENCE [LARGE SCALE GENOMIC DNA]</scope>
    <source>
        <strain evidence="4 5">DSM 25286</strain>
    </source>
</reference>
<dbReference type="InterPro" id="IPR036264">
    <property type="entry name" value="Bact_exopeptidase_dim_dom"/>
</dbReference>
<dbReference type="Pfam" id="PF07687">
    <property type="entry name" value="M20_dimer"/>
    <property type="match status" value="1"/>
</dbReference>